<protein>
    <recommendedName>
        <fullName evidence="4">Nuclease</fullName>
    </recommendedName>
</protein>
<evidence type="ECO:0000313" key="2">
    <source>
        <dbReference type="EMBL" id="OQD58498.1"/>
    </source>
</evidence>
<feature type="coiled-coil region" evidence="1">
    <location>
        <begin position="143"/>
        <end position="177"/>
    </location>
</feature>
<reference evidence="2 3" key="1">
    <citation type="submission" date="2014-12" db="EMBL/GenBank/DDBJ databases">
        <title>Genome sequence of Methanobrevibacter arboriphilicus DH1, DSM1125.</title>
        <authorList>
            <person name="Poehlein A."/>
            <person name="Thauer R.K."/>
            <person name="Seedorf H."/>
            <person name="Daniel R."/>
        </authorList>
    </citation>
    <scope>NUCLEOTIDE SEQUENCE [LARGE SCALE GENOMIC DNA]</scope>
    <source>
        <strain evidence="2 3">DH1</strain>
    </source>
</reference>
<feature type="coiled-coil region" evidence="1">
    <location>
        <begin position="214"/>
        <end position="338"/>
    </location>
</feature>
<comment type="caution">
    <text evidence="2">The sequence shown here is derived from an EMBL/GenBank/DDBJ whole genome shotgun (WGS) entry which is preliminary data.</text>
</comment>
<dbReference type="PANTHER" id="PTHR40707">
    <property type="entry name" value="POSSIBLE NUCLEASE OF RNASE H FOLD, RUVC/YQGF FAMILY"/>
    <property type="match status" value="1"/>
</dbReference>
<sequence length="491" mass="56224">MRDSLNNIQIKQDKKDKTSNSFKTPIIVGFDPGLTVGLAILDLNGNLLFLGSFKEITKSEIINIIMKFGRAILIATDVENSPKAVKKLATTLNSKIFAPKNDIPVSYKNELVNNFLKSNGDFLSENTENISNVSMDAHKRDSLSAAILAYKNYENKLNQLERKFLEAKINLNSIDKEDVVNENYYEILNQAKSFLINDKPIIESISKAFEIYDLIDNEEDIDSNEEELADLEDNVISIKDLEEKFYNLKNINKSQEKQIKNQDNIIKNLKSKNNSLANELIEKNDRISKIEKDLKILKLKESKAVLKDKEVASKIKLLKTIQLKYNEEKKLRESLEEKLNKRLKFDDFNELSMFTPIKIIDSFTKNGLKQANNLFKFKRGDVLYFSSSKGGGSQTAKYIVDIGVKAIITSKDNETMSPQAKEVFEKNEVPIINETDLDIKFFDDYAVADTNALNSVIDKWKESSKQKTIKKAQNDLLNVINEYRVERKREI</sequence>
<organism evidence="2 3">
    <name type="scientific">Methanobrevibacter arboriphilus JCM 13429 = DSM 1125</name>
    <dbReference type="NCBI Taxonomy" id="1300164"/>
    <lineage>
        <taxon>Archaea</taxon>
        <taxon>Methanobacteriati</taxon>
        <taxon>Methanobacteriota</taxon>
        <taxon>Methanomada group</taxon>
        <taxon>Methanobacteria</taxon>
        <taxon>Methanobacteriales</taxon>
        <taxon>Methanobacteriaceae</taxon>
        <taxon>Methanobrevibacter</taxon>
    </lineage>
</organism>
<keyword evidence="3" id="KW-1185">Reference proteome</keyword>
<dbReference type="Proteomes" id="UP000191661">
    <property type="component" value="Unassembled WGS sequence"/>
</dbReference>
<proteinExistence type="predicted"/>
<gene>
    <name evidence="2" type="ORF">MBBAR_14c00290</name>
</gene>
<evidence type="ECO:0000313" key="3">
    <source>
        <dbReference type="Proteomes" id="UP000191661"/>
    </source>
</evidence>
<keyword evidence="1" id="KW-0175">Coiled coil</keyword>
<dbReference type="OrthoDB" id="15228at2157"/>
<dbReference type="EMBL" id="JXMW01000014">
    <property type="protein sequence ID" value="OQD58498.1"/>
    <property type="molecule type" value="Genomic_DNA"/>
</dbReference>
<evidence type="ECO:0008006" key="4">
    <source>
        <dbReference type="Google" id="ProtNLM"/>
    </source>
</evidence>
<dbReference type="AlphaFoldDB" id="A0A1V6N1C5"/>
<dbReference type="PANTHER" id="PTHR40707:SF1">
    <property type="entry name" value="DUF460 DOMAIN-CONTAINING PROTEIN"/>
    <property type="match status" value="1"/>
</dbReference>
<dbReference type="Pfam" id="PF04312">
    <property type="entry name" value="DUF460"/>
    <property type="match status" value="1"/>
</dbReference>
<name>A0A1V6N1C5_METAZ</name>
<accession>A0A1V6N1C5</accession>
<dbReference type="InterPro" id="IPR007408">
    <property type="entry name" value="DUF460"/>
</dbReference>
<evidence type="ECO:0000256" key="1">
    <source>
        <dbReference type="SAM" id="Coils"/>
    </source>
</evidence>
<dbReference type="RefSeq" id="WP_080460641.1">
    <property type="nucleotide sequence ID" value="NZ_JXMW01000014.1"/>
</dbReference>